<keyword evidence="2" id="KW-0812">Transmembrane</keyword>
<evidence type="ECO:0000313" key="3">
    <source>
        <dbReference type="EMBL" id="CBH24281.1"/>
    </source>
</evidence>
<name>D5H8C6_SALRM</name>
<feature type="compositionally biased region" description="Basic and acidic residues" evidence="1">
    <location>
        <begin position="100"/>
        <end position="109"/>
    </location>
</feature>
<evidence type="ECO:0000256" key="1">
    <source>
        <dbReference type="SAM" id="MobiDB-lite"/>
    </source>
</evidence>
<proteinExistence type="predicted"/>
<sequence length="136" mass="15146">MKHSKKITPPVFKVQDAGGHTGRRGCRTAKQIARTWEPIEFPRYAPSRMDASPLFDPEYLPIIAGTLIGFALLAALLLVPIWRFLDREEEVAEEWTPEAVAERMREHEASTNAPESVEETDPSPEQGEAAPRPPGS</sequence>
<evidence type="ECO:0000313" key="4">
    <source>
        <dbReference type="Proteomes" id="UP000000933"/>
    </source>
</evidence>
<dbReference type="HOGENOM" id="CLU_1873979_0_0_10"/>
<dbReference type="AlphaFoldDB" id="D5H8C6"/>
<keyword evidence="2" id="KW-1133">Transmembrane helix</keyword>
<dbReference type="Proteomes" id="UP000000933">
    <property type="component" value="Chromosome"/>
</dbReference>
<reference evidence="3 4" key="1">
    <citation type="journal article" date="2010" name="ISME J.">
        <title>Fine-scale evolution: genomic, phenotypic and ecological differentiation in two coexisting Salinibacter ruber strains.</title>
        <authorList>
            <person name="Pena A."/>
            <person name="Teeling H."/>
            <person name="Huerta-Cepas J."/>
            <person name="Santos F."/>
            <person name="Yarza P."/>
            <person name="Brito-Echeverria J."/>
            <person name="Lucio M."/>
            <person name="Schmitt-Kopplin P."/>
            <person name="Meseguer I."/>
            <person name="Schenowitz C."/>
            <person name="Dossat C."/>
            <person name="Barbe V."/>
            <person name="Dopazo J."/>
            <person name="Rossello-Mora R."/>
            <person name="Schuler M."/>
            <person name="Glockner F.O."/>
            <person name="Amann R."/>
            <person name="Gabaldon T."/>
            <person name="Anton J."/>
        </authorList>
    </citation>
    <scope>NUCLEOTIDE SEQUENCE [LARGE SCALE GENOMIC DNA]</scope>
    <source>
        <strain evidence="3 4">M8</strain>
    </source>
</reference>
<dbReference type="EMBL" id="FP565814">
    <property type="protein sequence ID" value="CBH24281.1"/>
    <property type="molecule type" value="Genomic_DNA"/>
</dbReference>
<reference evidence="4" key="2">
    <citation type="submission" date="2010-04" db="EMBL/GenBank/DDBJ databases">
        <title>Genome sequence of Salinibacter ruber M8.</title>
        <authorList>
            <consortium name="Genoscope"/>
        </authorList>
    </citation>
    <scope>NUCLEOTIDE SEQUENCE [LARGE SCALE GENOMIC DNA]</scope>
    <source>
        <strain evidence="4">M8</strain>
    </source>
</reference>
<feature type="transmembrane region" description="Helical" evidence="2">
    <location>
        <begin position="59"/>
        <end position="79"/>
    </location>
</feature>
<organism evidence="3 4">
    <name type="scientific">Salinibacter ruber (strain M8)</name>
    <dbReference type="NCBI Taxonomy" id="761659"/>
    <lineage>
        <taxon>Bacteria</taxon>
        <taxon>Pseudomonadati</taxon>
        <taxon>Rhodothermota</taxon>
        <taxon>Rhodothermia</taxon>
        <taxon>Rhodothermales</taxon>
        <taxon>Salinibacteraceae</taxon>
        <taxon>Salinibacter</taxon>
    </lineage>
</organism>
<protein>
    <submittedName>
        <fullName evidence="3">Uncharacterized protein</fullName>
    </submittedName>
</protein>
<gene>
    <name evidence="3" type="ordered locus">SRM_01360</name>
</gene>
<feature type="region of interest" description="Disordered" evidence="1">
    <location>
        <begin position="95"/>
        <end position="136"/>
    </location>
</feature>
<accession>D5H8C6</accession>
<keyword evidence="2" id="KW-0472">Membrane</keyword>
<dbReference type="KEGG" id="srm:SRM_01360"/>
<evidence type="ECO:0000256" key="2">
    <source>
        <dbReference type="SAM" id="Phobius"/>
    </source>
</evidence>